<dbReference type="EMBL" id="CAUJNA010000040">
    <property type="protein sequence ID" value="CAJ1370862.1"/>
    <property type="molecule type" value="Genomic_DNA"/>
</dbReference>
<proteinExistence type="predicted"/>
<sequence>MWSLWAAPLPTTTAALPPVHISSSGGECDDLPSRVQQGLVGALGDAWNPGDGNEILEEACSPLGLELLQALRAVAVSGFEFRRCANAWRRWAEYAHESEPDRGWSPAARQALLQLQRGAAPEDVAGHHVDLEAAARLPALLLLAEHVDDDGLAMASHEMQRITHENPKALQAGEFFLRSALALLRAPCRGAMAMAAALRAAAAPRLPGLPGCGSGLQALVEEVLSEVQSREAVRAQLGDLTGPLAAFHSDAEVLGRLTSSGGAPGDEVNSAKTSFAIPAILWFVLAYETADAALHASSALGGDGQWSRAFFVGLLLGCRDGVPGAKEVQLPRFQPFAGPALQLCRKPGNCQSSSRSLDGVVADAALAEEPCQGLCYRIFMRFNASSLLQSRAERLTMPPDWDEEEDGPWIPDAGATCVARYFQFTTESGRHAPFALWPANALCKFSEESPVWHDSFQVSVPEPLVGLIGGAVLQAGRRVDVMLPSLSLDAKPEWAPLCSNVGRVKLPQGEWIETSL</sequence>
<dbReference type="InterPro" id="IPR005502">
    <property type="entry name" value="Ribosyl_crysJ1"/>
</dbReference>
<keyword evidence="2" id="KW-1185">Reference proteome</keyword>
<protein>
    <submittedName>
        <fullName evidence="1">Uncharacterized protein</fullName>
    </submittedName>
</protein>
<evidence type="ECO:0000313" key="1">
    <source>
        <dbReference type="EMBL" id="CAJ1370862.1"/>
    </source>
</evidence>
<reference evidence="1" key="1">
    <citation type="submission" date="2023-08" db="EMBL/GenBank/DDBJ databases">
        <authorList>
            <person name="Chen Y."/>
            <person name="Shah S."/>
            <person name="Dougan E. K."/>
            <person name="Thang M."/>
            <person name="Chan C."/>
        </authorList>
    </citation>
    <scope>NUCLEOTIDE SEQUENCE</scope>
</reference>
<dbReference type="Proteomes" id="UP001178507">
    <property type="component" value="Unassembled WGS sequence"/>
</dbReference>
<dbReference type="AlphaFoldDB" id="A0AA36MKR2"/>
<comment type="caution">
    <text evidence="1">The sequence shown here is derived from an EMBL/GenBank/DDBJ whole genome shotgun (WGS) entry which is preliminary data.</text>
</comment>
<organism evidence="1 2">
    <name type="scientific">Effrenium voratum</name>
    <dbReference type="NCBI Taxonomy" id="2562239"/>
    <lineage>
        <taxon>Eukaryota</taxon>
        <taxon>Sar</taxon>
        <taxon>Alveolata</taxon>
        <taxon>Dinophyceae</taxon>
        <taxon>Suessiales</taxon>
        <taxon>Symbiodiniaceae</taxon>
        <taxon>Effrenium</taxon>
    </lineage>
</organism>
<dbReference type="Gene3D" id="1.10.4080.10">
    <property type="entry name" value="ADP-ribosylation/Crystallin J1"/>
    <property type="match status" value="1"/>
</dbReference>
<dbReference type="InterPro" id="IPR036705">
    <property type="entry name" value="Ribosyl_crysJ1_sf"/>
</dbReference>
<accession>A0AA36MKR2</accession>
<dbReference type="Pfam" id="PF03747">
    <property type="entry name" value="ADP_ribosyl_GH"/>
    <property type="match status" value="1"/>
</dbReference>
<evidence type="ECO:0000313" key="2">
    <source>
        <dbReference type="Proteomes" id="UP001178507"/>
    </source>
</evidence>
<dbReference type="SUPFAM" id="SSF101478">
    <property type="entry name" value="ADP-ribosylglycohydrolase"/>
    <property type="match status" value="1"/>
</dbReference>
<gene>
    <name evidence="1" type="ORF">EVOR1521_LOCUS1328</name>
</gene>
<name>A0AA36MKR2_9DINO</name>